<feature type="transmembrane region" description="Helical" evidence="1">
    <location>
        <begin position="126"/>
        <end position="149"/>
    </location>
</feature>
<feature type="transmembrane region" description="Helical" evidence="1">
    <location>
        <begin position="276"/>
        <end position="295"/>
    </location>
</feature>
<keyword evidence="1" id="KW-0812">Transmembrane</keyword>
<dbReference type="EMBL" id="CP015163">
    <property type="protein sequence ID" value="AXB47773.1"/>
    <property type="molecule type" value="Genomic_DNA"/>
</dbReference>
<reference evidence="2 3" key="1">
    <citation type="submission" date="2016-04" db="EMBL/GenBank/DDBJ databases">
        <title>Complete genome sequence and analysis of deep-sea sediment isolate, Amycolatopsis sp. WP1.</title>
        <authorList>
            <person name="Wang H."/>
            <person name="Chen S."/>
            <person name="Wu Q."/>
        </authorList>
    </citation>
    <scope>NUCLEOTIDE SEQUENCE [LARGE SCALE GENOMIC DNA]</scope>
    <source>
        <strain evidence="2 3">WP1</strain>
    </source>
</reference>
<dbReference type="InterPro" id="IPR045927">
    <property type="entry name" value="DUF6346"/>
</dbReference>
<dbReference type="RefSeq" id="WP_113696835.1">
    <property type="nucleotide sequence ID" value="NZ_CP015163.1"/>
</dbReference>
<dbReference type="AlphaFoldDB" id="A0A344LI99"/>
<protein>
    <submittedName>
        <fullName evidence="2">Uncharacterized protein</fullName>
    </submittedName>
</protein>
<sequence>MTNPTRRLLKALAWCLALVLGLLAWSTVARVTYGGGPEADRLGVATATTCTEHGPIGPRGFGTSYTCQAEVRWSDGETEHAEFPAGQLEPGERDVPVYLDTSESGRADTTLGRNDTAKYSAVRLPAVIGLGFLVVVLALGAGVAVYRVFRPETRTETKEWPVTRAELKAVRIPRLQLLVAWLVVAVAYTVLATIPRYDAPRGEGTFTSPWPQIEWALLVDPPATGVVIIGLILAVLVWAIYSSVRADAARVLRYGPEFLARDQRKKLVAAERRKRGAAGSVIGLLLLALALWGTIRVIVTGSADAPLTVWLASARDAVLLAGLGALWLATAETTPQRIARLLAEHERRSGSGGTAGGAAPS</sequence>
<evidence type="ECO:0000313" key="3">
    <source>
        <dbReference type="Proteomes" id="UP000250434"/>
    </source>
</evidence>
<keyword evidence="1" id="KW-1133">Transmembrane helix</keyword>
<dbReference type="OrthoDB" id="3609807at2"/>
<keyword evidence="3" id="KW-1185">Reference proteome</keyword>
<name>A0A344LI99_9PSEU</name>
<evidence type="ECO:0000256" key="1">
    <source>
        <dbReference type="SAM" id="Phobius"/>
    </source>
</evidence>
<keyword evidence="1" id="KW-0472">Membrane</keyword>
<feature type="transmembrane region" description="Helical" evidence="1">
    <location>
        <begin position="307"/>
        <end position="330"/>
    </location>
</feature>
<proteinExistence type="predicted"/>
<feature type="transmembrane region" description="Helical" evidence="1">
    <location>
        <begin position="177"/>
        <end position="195"/>
    </location>
</feature>
<dbReference type="Pfam" id="PF19873">
    <property type="entry name" value="DUF6346"/>
    <property type="match status" value="1"/>
</dbReference>
<gene>
    <name evidence="2" type="ORF">A4R43_39405</name>
</gene>
<evidence type="ECO:0000313" key="2">
    <source>
        <dbReference type="EMBL" id="AXB47773.1"/>
    </source>
</evidence>
<dbReference type="KEGG" id="aab:A4R43_39405"/>
<dbReference type="Proteomes" id="UP000250434">
    <property type="component" value="Chromosome"/>
</dbReference>
<feature type="transmembrane region" description="Helical" evidence="1">
    <location>
        <begin position="215"/>
        <end position="241"/>
    </location>
</feature>
<accession>A0A344LI99</accession>
<organism evidence="2 3">
    <name type="scientific">Amycolatopsis albispora</name>
    <dbReference type="NCBI Taxonomy" id="1804986"/>
    <lineage>
        <taxon>Bacteria</taxon>
        <taxon>Bacillati</taxon>
        <taxon>Actinomycetota</taxon>
        <taxon>Actinomycetes</taxon>
        <taxon>Pseudonocardiales</taxon>
        <taxon>Pseudonocardiaceae</taxon>
        <taxon>Amycolatopsis</taxon>
    </lineage>
</organism>